<reference evidence="10 11" key="1">
    <citation type="submission" date="2014-04" db="EMBL/GenBank/DDBJ databases">
        <authorList>
            <consortium name="DOE Joint Genome Institute"/>
            <person name="Kuo A."/>
            <person name="Tarkka M."/>
            <person name="Buscot F."/>
            <person name="Kohler A."/>
            <person name="Nagy L.G."/>
            <person name="Floudas D."/>
            <person name="Copeland A."/>
            <person name="Barry K.W."/>
            <person name="Cichocki N."/>
            <person name="Veneault-Fourrey C."/>
            <person name="LaButti K."/>
            <person name="Lindquist E.A."/>
            <person name="Lipzen A."/>
            <person name="Lundell T."/>
            <person name="Morin E."/>
            <person name="Murat C."/>
            <person name="Sun H."/>
            <person name="Tunlid A."/>
            <person name="Henrissat B."/>
            <person name="Grigoriev I.V."/>
            <person name="Hibbett D.S."/>
            <person name="Martin F."/>
            <person name="Nordberg H.P."/>
            <person name="Cantor M.N."/>
            <person name="Hua S.X."/>
        </authorList>
    </citation>
    <scope>NUCLEOTIDE SEQUENCE [LARGE SCALE GENOMIC DNA]</scope>
    <source>
        <strain evidence="10 11">F 1598</strain>
    </source>
</reference>
<comment type="similarity">
    <text evidence="6">Belongs to the L2HGDH family.</text>
</comment>
<evidence type="ECO:0000256" key="6">
    <source>
        <dbReference type="ARBA" id="ARBA00037941"/>
    </source>
</evidence>
<proteinExistence type="inferred from homology"/>
<dbReference type="OrthoDB" id="498204at2759"/>
<dbReference type="HOGENOM" id="CLU_024775_1_0_1"/>
<dbReference type="SUPFAM" id="SSF51905">
    <property type="entry name" value="FAD/NAD(P)-binding domain"/>
    <property type="match status" value="1"/>
</dbReference>
<dbReference type="Gene3D" id="3.50.50.60">
    <property type="entry name" value="FAD/NAD(P)-binding domain"/>
    <property type="match status" value="1"/>
</dbReference>
<feature type="domain" description="FAD dependent oxidoreductase" evidence="9">
    <location>
        <begin position="12"/>
        <end position="420"/>
    </location>
</feature>
<evidence type="ECO:0000256" key="4">
    <source>
        <dbReference type="ARBA" id="ARBA00023002"/>
    </source>
</evidence>
<dbReference type="PANTHER" id="PTHR43104">
    <property type="entry name" value="L-2-HYDROXYGLUTARATE DEHYDROGENASE, MITOCHONDRIAL"/>
    <property type="match status" value="1"/>
</dbReference>
<evidence type="ECO:0000259" key="9">
    <source>
        <dbReference type="Pfam" id="PF01266"/>
    </source>
</evidence>
<organism evidence="10 11">
    <name type="scientific">Piloderma croceum (strain F 1598)</name>
    <dbReference type="NCBI Taxonomy" id="765440"/>
    <lineage>
        <taxon>Eukaryota</taxon>
        <taxon>Fungi</taxon>
        <taxon>Dikarya</taxon>
        <taxon>Basidiomycota</taxon>
        <taxon>Agaricomycotina</taxon>
        <taxon>Agaricomycetes</taxon>
        <taxon>Agaricomycetidae</taxon>
        <taxon>Atheliales</taxon>
        <taxon>Atheliaceae</taxon>
        <taxon>Piloderma</taxon>
    </lineage>
</organism>
<dbReference type="Gene3D" id="3.30.9.10">
    <property type="entry name" value="D-Amino Acid Oxidase, subunit A, domain 2"/>
    <property type="match status" value="1"/>
</dbReference>
<dbReference type="EC" id="1.1.99.2" evidence="7"/>
<dbReference type="EMBL" id="KN832989">
    <property type="protein sequence ID" value="KIM83928.1"/>
    <property type="molecule type" value="Genomic_DNA"/>
</dbReference>
<name>A0A0C3BCA3_PILCF</name>
<comment type="cofactor">
    <cofactor evidence="1">
        <name>FAD</name>
        <dbReference type="ChEBI" id="CHEBI:57692"/>
    </cofactor>
</comment>
<dbReference type="STRING" id="765440.A0A0C3BCA3"/>
<evidence type="ECO:0000256" key="2">
    <source>
        <dbReference type="ARBA" id="ARBA00022630"/>
    </source>
</evidence>
<evidence type="ECO:0000313" key="11">
    <source>
        <dbReference type="Proteomes" id="UP000054166"/>
    </source>
</evidence>
<evidence type="ECO:0000256" key="8">
    <source>
        <dbReference type="ARBA" id="ARBA00041137"/>
    </source>
</evidence>
<dbReference type="AlphaFoldDB" id="A0A0C3BCA3"/>
<keyword evidence="3" id="KW-0274">FAD</keyword>
<dbReference type="PANTHER" id="PTHR43104:SF4">
    <property type="entry name" value="L-2-HYDROXYGLUTARATE DEHYDROGENASE, MITOCHONDRIAL"/>
    <property type="match status" value="1"/>
</dbReference>
<dbReference type="Pfam" id="PF01266">
    <property type="entry name" value="DAO"/>
    <property type="match status" value="1"/>
</dbReference>
<protein>
    <recommendedName>
        <fullName evidence="8">L-2-hydroxyglutarate dehydrogenase, mitochondrial</fullName>
        <ecNumber evidence="7">1.1.99.2</ecNumber>
    </recommendedName>
</protein>
<dbReference type="InterPro" id="IPR036188">
    <property type="entry name" value="FAD/NAD-bd_sf"/>
</dbReference>
<dbReference type="InParanoid" id="A0A0C3BCA3"/>
<dbReference type="GO" id="GO:0047545">
    <property type="term" value="F:(S)-2-hydroxyglutarate dehydrogenase activity"/>
    <property type="evidence" value="ECO:0007669"/>
    <property type="project" value="UniProtKB-EC"/>
</dbReference>
<evidence type="ECO:0000256" key="1">
    <source>
        <dbReference type="ARBA" id="ARBA00001974"/>
    </source>
</evidence>
<keyword evidence="11" id="KW-1185">Reference proteome</keyword>
<evidence type="ECO:0000256" key="5">
    <source>
        <dbReference type="ARBA" id="ARBA00036066"/>
    </source>
</evidence>
<dbReference type="Proteomes" id="UP000054166">
    <property type="component" value="Unassembled WGS sequence"/>
</dbReference>
<accession>A0A0C3BCA3</accession>
<evidence type="ECO:0000313" key="10">
    <source>
        <dbReference type="EMBL" id="KIM83928.1"/>
    </source>
</evidence>
<dbReference type="InterPro" id="IPR006076">
    <property type="entry name" value="FAD-dep_OxRdtase"/>
</dbReference>
<reference evidence="11" key="2">
    <citation type="submission" date="2015-01" db="EMBL/GenBank/DDBJ databases">
        <title>Evolutionary Origins and Diversification of the Mycorrhizal Mutualists.</title>
        <authorList>
            <consortium name="DOE Joint Genome Institute"/>
            <consortium name="Mycorrhizal Genomics Consortium"/>
            <person name="Kohler A."/>
            <person name="Kuo A."/>
            <person name="Nagy L.G."/>
            <person name="Floudas D."/>
            <person name="Copeland A."/>
            <person name="Barry K.W."/>
            <person name="Cichocki N."/>
            <person name="Veneault-Fourrey C."/>
            <person name="LaButti K."/>
            <person name="Lindquist E.A."/>
            <person name="Lipzen A."/>
            <person name="Lundell T."/>
            <person name="Morin E."/>
            <person name="Murat C."/>
            <person name="Riley R."/>
            <person name="Ohm R."/>
            <person name="Sun H."/>
            <person name="Tunlid A."/>
            <person name="Henrissat B."/>
            <person name="Grigoriev I.V."/>
            <person name="Hibbett D.S."/>
            <person name="Martin F."/>
        </authorList>
    </citation>
    <scope>NUCLEOTIDE SEQUENCE [LARGE SCALE GENOMIC DNA]</scope>
    <source>
        <strain evidence="11">F 1598</strain>
    </source>
</reference>
<keyword evidence="2" id="KW-0285">Flavoprotein</keyword>
<evidence type="ECO:0000256" key="7">
    <source>
        <dbReference type="ARBA" id="ARBA00038878"/>
    </source>
</evidence>
<evidence type="ECO:0000256" key="3">
    <source>
        <dbReference type="ARBA" id="ARBA00022827"/>
    </source>
</evidence>
<comment type="catalytic activity">
    <reaction evidence="5">
        <text>(S)-2-hydroxyglutarate + A = 2-oxoglutarate + AH2</text>
        <dbReference type="Rhea" id="RHEA:21252"/>
        <dbReference type="ChEBI" id="CHEBI:13193"/>
        <dbReference type="ChEBI" id="CHEBI:16782"/>
        <dbReference type="ChEBI" id="CHEBI:16810"/>
        <dbReference type="ChEBI" id="CHEBI:17499"/>
        <dbReference type="EC" id="1.1.99.2"/>
    </reaction>
</comment>
<keyword evidence="4" id="KW-0560">Oxidoreductase</keyword>
<sequence length="428" mass="47874">MTLDAYRPVRAVGLAIAQRLSFQFPLKSTYLVERHPHAGEETSSRNSEVIHAGLYYPPNSLKTRLCLRGRQLIYERCDEYNIPYRKTGKLVVVHEDQRAYIESLHIKATGLPWPKYSTQASQGKPVLPTELITGEQARELVPDLSKKIVAALWSPETGILDSHAFMESLERDIMESEGGELVFNTNVVRVDAYKRSNQVVDSPDIDAGEDGWVVQTITGDVRAAQEGDTILARNLIVSCGLSGPFILNSLLPEQSRIPMYYARGTYASFNGRGISPISRLIYPGPNLGAQADAFHSLGTHLTIDMEGKIRFGPDLEWISPPDDCEEGPDFWRKHLVPNDRRLEEMHRAVMDYLPGVKLEGMRPDYVGIRPKLVPPEGGFQDFVFRTDFPNENRRGPLISLLGFESPGLTASLAIAEYVVEDMLRGHGK</sequence>
<gene>
    <name evidence="10" type="ORF">PILCRDRAFT_97040</name>
</gene>